<dbReference type="AlphaFoldDB" id="G4SY29"/>
<reference evidence="2" key="1">
    <citation type="journal article" date="2012" name="J. Bacteriol.">
        <title>Genome sequence of the haloalkaliphilic methanotrophic bacterium Methylomicrobium alcaliphilum 20Z.</title>
        <authorList>
            <person name="Vuilleumier S."/>
            <person name="Khmelenina V.N."/>
            <person name="Bringel F."/>
            <person name="Reshetnikov A.S."/>
            <person name="Lajus A."/>
            <person name="Mangenot S."/>
            <person name="Rouy Z."/>
            <person name="Op den Camp H.J."/>
            <person name="Jetten M.S."/>
            <person name="Dispirito A.A."/>
            <person name="Dunfield P."/>
            <person name="Klotz M.G."/>
            <person name="Semrau J.D."/>
            <person name="Stein L.Y."/>
            <person name="Barbe V."/>
            <person name="Medigue C."/>
            <person name="Trotsenko Y.A."/>
            <person name="Kalyuzhnaya M.G."/>
        </authorList>
    </citation>
    <scope>NUCLEOTIDE SEQUENCE [LARGE SCALE GENOMIC DNA]</scope>
    <source>
        <strain evidence="2">DSM 19304 / NCIMB 14124 / VKM B-2133 / 20Z</strain>
    </source>
</reference>
<dbReference type="Proteomes" id="UP000008315">
    <property type="component" value="Chromosome"/>
</dbReference>
<dbReference type="HOGENOM" id="CLU_2789090_0_0_6"/>
<evidence type="ECO:0000313" key="2">
    <source>
        <dbReference type="Proteomes" id="UP000008315"/>
    </source>
</evidence>
<dbReference type="KEGG" id="mah:MEALZ_2655"/>
<organism evidence="1 2">
    <name type="scientific">Methylotuvimicrobium alcaliphilum (strain DSM 19304 / NCIMB 14124 / VKM B-2133 / 20Z)</name>
    <name type="common">Methylomicrobium alcaliphilum</name>
    <dbReference type="NCBI Taxonomy" id="1091494"/>
    <lineage>
        <taxon>Bacteria</taxon>
        <taxon>Pseudomonadati</taxon>
        <taxon>Pseudomonadota</taxon>
        <taxon>Gammaproteobacteria</taxon>
        <taxon>Methylococcales</taxon>
        <taxon>Methylococcaceae</taxon>
        <taxon>Methylotuvimicrobium</taxon>
    </lineage>
</organism>
<evidence type="ECO:0000313" key="1">
    <source>
        <dbReference type="EMBL" id="CCE24330.1"/>
    </source>
</evidence>
<sequence length="68" mass="7959">MGWPFLALCAWAPGRIFIYEGYIYRAVNRIPALKIIEQFFRMKGAMRNPSLILNIRPSRLLLISKCRC</sequence>
<accession>G4SY29</accession>
<gene>
    <name evidence="1" type="ordered locus">MEALZ_2655</name>
</gene>
<keyword evidence="2" id="KW-1185">Reference proteome</keyword>
<protein>
    <submittedName>
        <fullName evidence="1">Uncharacterized protein</fullName>
    </submittedName>
</protein>
<proteinExistence type="predicted"/>
<dbReference type="EMBL" id="FO082060">
    <property type="protein sequence ID" value="CCE24330.1"/>
    <property type="molecule type" value="Genomic_DNA"/>
</dbReference>
<name>G4SY29_META2</name>